<dbReference type="InterPro" id="IPR004291">
    <property type="entry name" value="Transposase_IS66_central"/>
</dbReference>
<feature type="domain" description="DUF6444" evidence="4">
    <location>
        <begin position="27"/>
        <end position="84"/>
    </location>
</feature>
<keyword evidence="6" id="KW-1185">Reference proteome</keyword>
<sequence length="474" mass="52600">MDEPQRPAELSEDAWQATPPEVRQFITLLVTKLAALEARLNQNSQNSSKPPSSDPPSAPPRPAKTPRGKPKTKGAQPGHPDQQRDLIPTSEVSAVVPLRPTSCPACQHTLPDDLDPVEPPRRQQVWEIPLAPPEVTEYQYHTLVCPCCQVWVSAERPDDVPPGAFGPRLVALIALLHGRYRLSNRELVDLVQLVWQIPISVGSVCQLQQVASAALAPAQAEVQAALAAADHVHVDETSWREGSRKPWLWVAVGTLATLFLIQLGRGKTQLQTLLDATFTGRVTSDRLAAYNSIPPERRQVCWAHLIRNLRSRVEAKGRWQADAADLLALADLVFAVWERFREGAIDRTTLQAMLQPIQQAMWERMQVVQHDGHYLSSLCSELLRLWDALWTFVEVEGIEPTNNAAERALRPAVLWRKGSYGTQSDGGSRFVERMLTVSATCQQHERPLFPYLIAAVTAYWANQPAPKLLPSGGA</sequence>
<accession>A0ABS4DGP3</accession>
<dbReference type="Pfam" id="PF20042">
    <property type="entry name" value="DUF6444"/>
    <property type="match status" value="1"/>
</dbReference>
<dbReference type="EMBL" id="SIJK02000080">
    <property type="protein sequence ID" value="MBP1468610.1"/>
    <property type="molecule type" value="Genomic_DNA"/>
</dbReference>
<dbReference type="PANTHER" id="PTHR33678">
    <property type="entry name" value="BLL1576 PROTEIN"/>
    <property type="match status" value="1"/>
</dbReference>
<dbReference type="Proteomes" id="UP001193081">
    <property type="component" value="Unassembled WGS sequence"/>
</dbReference>
<evidence type="ECO:0000259" key="4">
    <source>
        <dbReference type="Pfam" id="PF20042"/>
    </source>
</evidence>
<feature type="region of interest" description="Disordered" evidence="1">
    <location>
        <begin position="39"/>
        <end position="87"/>
    </location>
</feature>
<evidence type="ECO:0000256" key="1">
    <source>
        <dbReference type="SAM" id="MobiDB-lite"/>
    </source>
</evidence>
<organism evidence="5 6">
    <name type="scientific">Candidatus Chloroploca mongolica</name>
    <dbReference type="NCBI Taxonomy" id="2528176"/>
    <lineage>
        <taxon>Bacteria</taxon>
        <taxon>Bacillati</taxon>
        <taxon>Chloroflexota</taxon>
        <taxon>Chloroflexia</taxon>
        <taxon>Chloroflexales</taxon>
        <taxon>Chloroflexineae</taxon>
        <taxon>Oscillochloridaceae</taxon>
        <taxon>Candidatus Chloroploca</taxon>
    </lineage>
</organism>
<evidence type="ECO:0000259" key="2">
    <source>
        <dbReference type="Pfam" id="PF03050"/>
    </source>
</evidence>
<comment type="caution">
    <text evidence="5">The sequence shown here is derived from an EMBL/GenBank/DDBJ whole genome shotgun (WGS) entry which is preliminary data.</text>
</comment>
<dbReference type="PANTHER" id="PTHR33678:SF2">
    <property type="match status" value="1"/>
</dbReference>
<dbReference type="RefSeq" id="WP_135481533.1">
    <property type="nucleotide sequence ID" value="NZ_SIJK02000080.1"/>
</dbReference>
<feature type="compositionally biased region" description="Pro residues" evidence="1">
    <location>
        <begin position="52"/>
        <end position="63"/>
    </location>
</feature>
<dbReference type="NCBIfam" id="NF033517">
    <property type="entry name" value="transpos_IS66"/>
    <property type="match status" value="1"/>
</dbReference>
<proteinExistence type="predicted"/>
<feature type="domain" description="Transposase IS66 zinc-finger binding" evidence="3">
    <location>
        <begin position="100"/>
        <end position="148"/>
    </location>
</feature>
<feature type="region of interest" description="Disordered" evidence="1">
    <location>
        <begin position="1"/>
        <end position="20"/>
    </location>
</feature>
<dbReference type="InterPro" id="IPR024474">
    <property type="entry name" value="Znf_dom_IS66"/>
</dbReference>
<evidence type="ECO:0000259" key="3">
    <source>
        <dbReference type="Pfam" id="PF13005"/>
    </source>
</evidence>
<protein>
    <submittedName>
        <fullName evidence="5">IS66 family transposase</fullName>
    </submittedName>
</protein>
<reference evidence="5 6" key="1">
    <citation type="submission" date="2021-03" db="EMBL/GenBank/DDBJ databases">
        <authorList>
            <person name="Grouzdev D.S."/>
        </authorList>
    </citation>
    <scope>NUCLEOTIDE SEQUENCE [LARGE SCALE GENOMIC DNA]</scope>
    <source>
        <strain evidence="5 6">M50-1</strain>
    </source>
</reference>
<dbReference type="Pfam" id="PF03050">
    <property type="entry name" value="DDE_Tnp_IS66"/>
    <property type="match status" value="1"/>
</dbReference>
<evidence type="ECO:0000313" key="6">
    <source>
        <dbReference type="Proteomes" id="UP001193081"/>
    </source>
</evidence>
<gene>
    <name evidence="5" type="ORF">EYB53_023050</name>
</gene>
<feature type="domain" description="Transposase IS66 central" evidence="2">
    <location>
        <begin position="163"/>
        <end position="428"/>
    </location>
</feature>
<evidence type="ECO:0000313" key="5">
    <source>
        <dbReference type="EMBL" id="MBP1468610.1"/>
    </source>
</evidence>
<dbReference type="InterPro" id="IPR045618">
    <property type="entry name" value="DUF6444"/>
</dbReference>
<dbReference type="Pfam" id="PF13005">
    <property type="entry name" value="zf-IS66"/>
    <property type="match status" value="1"/>
</dbReference>
<name>A0ABS4DGP3_9CHLR</name>
<dbReference type="InterPro" id="IPR052344">
    <property type="entry name" value="Transposase-related"/>
</dbReference>
<feature type="compositionally biased region" description="Low complexity" evidence="1">
    <location>
        <begin position="42"/>
        <end position="51"/>
    </location>
</feature>